<dbReference type="EMBL" id="JELX01003820">
    <property type="protein sequence ID" value="KYF51228.1"/>
    <property type="molecule type" value="Genomic_DNA"/>
</dbReference>
<evidence type="ECO:0000313" key="5">
    <source>
        <dbReference type="Proteomes" id="UP000075604"/>
    </source>
</evidence>
<evidence type="ECO:0008006" key="6">
    <source>
        <dbReference type="Google" id="ProtNLM"/>
    </source>
</evidence>
<feature type="chain" id="PRO_5010449772" description="Secreted protein" evidence="1">
    <location>
        <begin position="21"/>
        <end position="77"/>
    </location>
</feature>
<evidence type="ECO:0000313" key="4">
    <source>
        <dbReference type="Proteomes" id="UP000075502"/>
    </source>
</evidence>
<dbReference type="Proteomes" id="UP000075604">
    <property type="component" value="Unassembled WGS sequence"/>
</dbReference>
<keyword evidence="1" id="KW-0732">Signal</keyword>
<dbReference type="AlphaFoldDB" id="A0A150P6X0"/>
<evidence type="ECO:0000313" key="2">
    <source>
        <dbReference type="EMBL" id="KYF51228.1"/>
    </source>
</evidence>
<accession>A0A150P6X0</accession>
<sequence length="77" mass="7960">MARRLGIGTVLLSLVTLASGCGGLSTQASQERCDQLRDAVPSCATDESYDACVSCYEACGDDCEPSGACPQTFTCAE</sequence>
<reference evidence="4 5" key="1">
    <citation type="submission" date="2014-02" db="EMBL/GenBank/DDBJ databases">
        <title>The small core and large imbalanced accessory genome model reveals a collaborative survival strategy of Sorangium cellulosum strains in nature.</title>
        <authorList>
            <person name="Han K."/>
            <person name="Peng R."/>
            <person name="Blom J."/>
            <person name="Li Y.-Z."/>
        </authorList>
    </citation>
    <scope>NUCLEOTIDE SEQUENCE [LARGE SCALE GENOMIC DNA]</scope>
    <source>
        <strain evidence="3 4">So0007-03</strain>
        <strain evidence="2 5">So0157-18</strain>
    </source>
</reference>
<protein>
    <recommendedName>
        <fullName evidence="6">Secreted protein</fullName>
    </recommendedName>
</protein>
<organism evidence="2 5">
    <name type="scientific">Sorangium cellulosum</name>
    <name type="common">Polyangium cellulosum</name>
    <dbReference type="NCBI Taxonomy" id="56"/>
    <lineage>
        <taxon>Bacteria</taxon>
        <taxon>Pseudomonadati</taxon>
        <taxon>Myxococcota</taxon>
        <taxon>Polyangia</taxon>
        <taxon>Polyangiales</taxon>
        <taxon>Polyangiaceae</taxon>
        <taxon>Sorangium</taxon>
    </lineage>
</organism>
<evidence type="ECO:0000256" key="1">
    <source>
        <dbReference type="SAM" id="SignalP"/>
    </source>
</evidence>
<feature type="signal peptide" evidence="1">
    <location>
        <begin position="1"/>
        <end position="20"/>
    </location>
</feature>
<name>A0A150P6X0_SORCE</name>
<proteinExistence type="predicted"/>
<dbReference type="EMBL" id="JEME01000585">
    <property type="protein sequence ID" value="KYG09709.1"/>
    <property type="molecule type" value="Genomic_DNA"/>
</dbReference>
<dbReference type="Proteomes" id="UP000075502">
    <property type="component" value="Unassembled WGS sequence"/>
</dbReference>
<comment type="caution">
    <text evidence="2">The sequence shown here is derived from an EMBL/GenBank/DDBJ whole genome shotgun (WGS) entry which is preliminary data.</text>
</comment>
<gene>
    <name evidence="2" type="ORF">BE04_41535</name>
    <name evidence="3" type="ORF">BE21_16325</name>
</gene>
<evidence type="ECO:0000313" key="3">
    <source>
        <dbReference type="EMBL" id="KYG09709.1"/>
    </source>
</evidence>
<dbReference type="PROSITE" id="PS51257">
    <property type="entry name" value="PROKAR_LIPOPROTEIN"/>
    <property type="match status" value="1"/>
</dbReference>